<name>A0A9W8CXV0_9FUNG</name>
<evidence type="ECO:0000256" key="3">
    <source>
        <dbReference type="ARBA" id="ARBA00022517"/>
    </source>
</evidence>
<proteinExistence type="inferred from homology"/>
<keyword evidence="8" id="KW-1185">Reference proteome</keyword>
<feature type="region of interest" description="Disordered" evidence="6">
    <location>
        <begin position="280"/>
        <end position="308"/>
    </location>
</feature>
<evidence type="ECO:0000256" key="2">
    <source>
        <dbReference type="ARBA" id="ARBA00010077"/>
    </source>
</evidence>
<feature type="compositionally biased region" description="Basic and acidic residues" evidence="6">
    <location>
        <begin position="170"/>
        <end position="194"/>
    </location>
</feature>
<evidence type="ECO:0000256" key="5">
    <source>
        <dbReference type="RuleBase" id="RU364132"/>
    </source>
</evidence>
<comment type="similarity">
    <text evidence="2 5">Belongs to the RRS1 family.</text>
</comment>
<comment type="function">
    <text evidence="5">Involved in ribosomal large subunit assembly.</text>
</comment>
<keyword evidence="4 5" id="KW-0539">Nucleus</keyword>
<evidence type="ECO:0000256" key="1">
    <source>
        <dbReference type="ARBA" id="ARBA00004123"/>
    </source>
</evidence>
<dbReference type="EMBL" id="JANBOI010000528">
    <property type="protein sequence ID" value="KAJ1729948.1"/>
    <property type="molecule type" value="Genomic_DNA"/>
</dbReference>
<evidence type="ECO:0000313" key="7">
    <source>
        <dbReference type="EMBL" id="KAJ1729948.1"/>
    </source>
</evidence>
<dbReference type="OrthoDB" id="28455at2759"/>
<dbReference type="InterPro" id="IPR007023">
    <property type="entry name" value="Ribosom_reg"/>
</dbReference>
<dbReference type="AlphaFoldDB" id="A0A9W8CXV0"/>
<gene>
    <name evidence="7" type="primary">RRS1</name>
    <name evidence="7" type="ORF">LPJ61_003274</name>
</gene>
<sequence length="308" mass="34359">MDVSGILEEHKGRFQPVQVERLIPVEHDLGCLASFDINMLDDAALRADAGVRETYLQGLSREGTQLLVNELFTLPTVVDEDSVYAALPKRSLVLPREKPVPKEKPMTRWEKFAKIKGIQKRKRGAMVFDEAQGEWRPRFGFKGVNNDGQQPWLLEVPQSADPYQDQYQVRREEKKERIEKNQRRHQRNAEESAGKDIGLTPHKMRKRDLQSALVLSKGSTASMGRFDAELKGEPRVKGLRKKRSPLVGAAGVEKSKSLEILGRVAKGDSSATVLNVRKAQRAINSSKRRDAAGGGAATGSKRKGSGKR</sequence>
<dbReference type="Proteomes" id="UP001143981">
    <property type="component" value="Unassembled WGS sequence"/>
</dbReference>
<dbReference type="GO" id="GO:0005634">
    <property type="term" value="C:nucleus"/>
    <property type="evidence" value="ECO:0007669"/>
    <property type="project" value="UniProtKB-SubCell"/>
</dbReference>
<evidence type="ECO:0000313" key="8">
    <source>
        <dbReference type="Proteomes" id="UP001143981"/>
    </source>
</evidence>
<comment type="subcellular location">
    <subcellularLocation>
        <location evidence="1 5">Nucleus</location>
    </subcellularLocation>
</comment>
<dbReference type="Pfam" id="PF04939">
    <property type="entry name" value="RRS1"/>
    <property type="match status" value="1"/>
</dbReference>
<keyword evidence="3 5" id="KW-0690">Ribosome biogenesis</keyword>
<protein>
    <recommendedName>
        <fullName evidence="5">Ribosome biogenesis regulatory protein</fullName>
    </recommendedName>
</protein>
<evidence type="ECO:0000256" key="4">
    <source>
        <dbReference type="ARBA" id="ARBA00023242"/>
    </source>
</evidence>
<evidence type="ECO:0000256" key="6">
    <source>
        <dbReference type="SAM" id="MobiDB-lite"/>
    </source>
</evidence>
<comment type="caution">
    <text evidence="7">The sequence shown here is derived from an EMBL/GenBank/DDBJ whole genome shotgun (WGS) entry which is preliminary data.</text>
</comment>
<reference evidence="7" key="1">
    <citation type="submission" date="2022-07" db="EMBL/GenBank/DDBJ databases">
        <title>Phylogenomic reconstructions and comparative analyses of Kickxellomycotina fungi.</title>
        <authorList>
            <person name="Reynolds N.K."/>
            <person name="Stajich J.E."/>
            <person name="Barry K."/>
            <person name="Grigoriev I.V."/>
            <person name="Crous P."/>
            <person name="Smith M.E."/>
        </authorList>
    </citation>
    <scope>NUCLEOTIDE SEQUENCE</scope>
    <source>
        <strain evidence="7">BCRC 34381</strain>
    </source>
</reference>
<accession>A0A9W8CXV0</accession>
<organism evidence="7 8">
    <name type="scientific">Coemansia biformis</name>
    <dbReference type="NCBI Taxonomy" id="1286918"/>
    <lineage>
        <taxon>Eukaryota</taxon>
        <taxon>Fungi</taxon>
        <taxon>Fungi incertae sedis</taxon>
        <taxon>Zoopagomycota</taxon>
        <taxon>Kickxellomycotina</taxon>
        <taxon>Kickxellomycetes</taxon>
        <taxon>Kickxellales</taxon>
        <taxon>Kickxellaceae</taxon>
        <taxon>Coemansia</taxon>
    </lineage>
</organism>
<feature type="region of interest" description="Disordered" evidence="6">
    <location>
        <begin position="170"/>
        <end position="197"/>
    </location>
</feature>
<dbReference type="GO" id="GO:0042254">
    <property type="term" value="P:ribosome biogenesis"/>
    <property type="evidence" value="ECO:0007669"/>
    <property type="project" value="UniProtKB-KW"/>
</dbReference>